<evidence type="ECO:0000313" key="4">
    <source>
        <dbReference type="Proteomes" id="UP000249464"/>
    </source>
</evidence>
<feature type="coiled-coil region" evidence="1">
    <location>
        <begin position="1429"/>
        <end position="1463"/>
    </location>
</feature>
<dbReference type="Proteomes" id="UP000249464">
    <property type="component" value="Unassembled WGS sequence"/>
</dbReference>
<feature type="compositionally biased region" description="Polar residues" evidence="2">
    <location>
        <begin position="435"/>
        <end position="447"/>
    </location>
</feature>
<feature type="compositionally biased region" description="Polar residues" evidence="2">
    <location>
        <begin position="208"/>
        <end position="217"/>
    </location>
</feature>
<feature type="region of interest" description="Disordered" evidence="2">
    <location>
        <begin position="1649"/>
        <end position="1688"/>
    </location>
</feature>
<feature type="coiled-coil region" evidence="1">
    <location>
        <begin position="1492"/>
        <end position="1617"/>
    </location>
</feature>
<feature type="region of interest" description="Disordered" evidence="2">
    <location>
        <begin position="99"/>
        <end position="262"/>
    </location>
</feature>
<gene>
    <name evidence="3" type="primary">BQ5605_C020g09172</name>
    <name evidence="3" type="ORF">BQ5605_C020G09172</name>
</gene>
<accession>A0A2X0MJX9</accession>
<evidence type="ECO:0000256" key="1">
    <source>
        <dbReference type="SAM" id="Coils"/>
    </source>
</evidence>
<reference evidence="3 4" key="1">
    <citation type="submission" date="2016-11" db="EMBL/GenBank/DDBJ databases">
        <authorList>
            <person name="Jaros S."/>
            <person name="Januszkiewicz K."/>
            <person name="Wedrychowicz H."/>
        </authorList>
    </citation>
    <scope>NUCLEOTIDE SEQUENCE [LARGE SCALE GENOMIC DNA]</scope>
</reference>
<sequence length="1701" mass="183572">MSEALANGLAAPYYPNSHPSMFQPQRGYPGEPLRPNPQYAYGYGGTPIISGHPSPMVRSPSGSSSIASSSATSNVIRPILFNPEARFFLPGTAASTHGNLASPAESVQSSSYAPSMSPLASPFPPNAFNRPLSRNQGDEGGGGYFGVQPSGLPRSRIGHANTPSFHPVGFQSRQQPPQHGKPYPKQSSTSLRPGGAGPQRAHGRAVSVSPSANSTASGFEKKKKAVHVRFPNENGLEEGSSSVGNSKKANEGANAAPQDKKKASIFVRRPIQDEEKRLMLEELVFDIDLLVEDVTSRHVHFDEVRINSLPPTIEIFLPGQDAWQDVREHIGIPVSPQSPSQGRSPLLSGRFGSFLDRIPSAFSPGGHQRSNSLFNNRPSFPPRFQNAIESLTRHASSQSVSRGFTIPHWAQSLAATAPKVLDQLERGMRPGITGEPQSLTDQNTKSLEANRPNDGNLARAIKAGSSGSGLTDTLGEAETDRNPRQSSVSTLKVGVTPKLFTDTSIATPKSQGLIIFEAPPDVDRTPPSASPLAVPKGVHSLTPHKVTHNFSFPPRGIQGDNLAPPQPYNAVYASQDVPVATQDSVPAKKSSLNIAAPEFVFGASAASALFASQARQPGLRLGEIFGEPGTPGSLAATDEDAAVQAQPPLSTLSAASLNPLAGTFQPTSCLGLSYTGQSHAFNFQPPAHAPQYTTLAQEPISSPTRTPADADGPVIEVIQPTPLRPVSASMASVITHTKRQKLNDGSGETLQRSKSHLELRSPFSKNPTLAEVDREHDVDAPLMSPSPTRNPASQYLLHISDSVDHLSKSEAKSILPHLTMLRTAASFSAERPSAVLDVRASSAPLVLATHPSRRREAGTSGAPGFGVAIHADAAVPSSALDPQAEHRWERGREQMIPHDQIGQEQEDAFSVVSEDSSLELESTLDDTDLESELGESPLQILENLLAGYFSALQSALAKKVAERAKSELEDRDGLLGDLIGRVVASIADARIVGADNIEKQLTKLHEALEDGQRLTRDSLGSAVQQWLEEGRGFDSRPSPAPLTPELVSLLRDDVVNAVAKLLDERSLTVDRAALPTGVTSREITKAVEMATQPLHKAFAASRRTDSIIETPLPGETAGFAQHISDKVESSTALLKNAVSLLDDLKNSSASSADVDSLFERIASLRSSSATVAAGGSFDVHSVSSQLVSDLQPRLDDLAQEVKLSTIASSFDIDVLIERIAAEIRSAQPRDVWSKSLEALVEAHQKLERDGSEIGANQQSLHLAFKSLEAYLSQQLHQLGDRIESQVKNVMLSTDAVANVADLELQLAKARSDYGKARSEKATMMERFELERGTWTARIDELKAEIDRRKDVDRVVDEEKAMLTAAIGRLEQALVSSTSHSAQLETALASLTLRQDSDRLNEVEHRQALSLMRDELDRTKAGAELSATEVRLLLAENSRLTAELGELREAHEKLSNQKHEDDQQRRIEREATAKLSGEVGALEKRIAVQDDKIVSLQLLKSKQQQALAQANQRAVDLRKRAAEVGAAEARIVDLEAAKTSLEERLAASEAVRELLTRDSTEYRRTTENELEAVRETVTREFEGKDARIRTLEQERNELSQDNERLETLNLELSDALRMGSMRSSSSVSRSATPSRSAAQNFMPYVAGAQHYPSPETLKPQRTGSSTATIRTATDRRTSNSPTPSTLEGRALIVDESGWWSAE</sequence>
<evidence type="ECO:0000313" key="3">
    <source>
        <dbReference type="EMBL" id="SGZ18214.1"/>
    </source>
</evidence>
<feature type="coiled-coil region" evidence="1">
    <location>
        <begin position="1299"/>
        <end position="1344"/>
    </location>
</feature>
<protein>
    <submittedName>
        <fullName evidence="3">BQ5605_C020g09172 protein</fullName>
    </submittedName>
</protein>
<name>A0A2X0MJX9_9BASI</name>
<keyword evidence="1" id="KW-0175">Coiled coil</keyword>
<evidence type="ECO:0000256" key="2">
    <source>
        <dbReference type="SAM" id="MobiDB-lite"/>
    </source>
</evidence>
<feature type="compositionally biased region" description="Polar residues" evidence="2">
    <location>
        <begin position="99"/>
        <end position="114"/>
    </location>
</feature>
<proteinExistence type="predicted"/>
<feature type="region of interest" description="Disordered" evidence="2">
    <location>
        <begin position="737"/>
        <end position="771"/>
    </location>
</feature>
<dbReference type="EMBL" id="FQNC01000082">
    <property type="protein sequence ID" value="SGZ18214.1"/>
    <property type="molecule type" value="Genomic_DNA"/>
</dbReference>
<keyword evidence="4" id="KW-1185">Reference proteome</keyword>
<dbReference type="STRING" id="796604.A0A2X0MJX9"/>
<feature type="region of interest" description="Disordered" evidence="2">
    <location>
        <begin position="428"/>
        <end position="489"/>
    </location>
</feature>
<organism evidence="3 4">
    <name type="scientific">Microbotryum silenes-dioicae</name>
    <dbReference type="NCBI Taxonomy" id="796604"/>
    <lineage>
        <taxon>Eukaryota</taxon>
        <taxon>Fungi</taxon>
        <taxon>Dikarya</taxon>
        <taxon>Basidiomycota</taxon>
        <taxon>Pucciniomycotina</taxon>
        <taxon>Microbotryomycetes</taxon>
        <taxon>Microbotryales</taxon>
        <taxon>Microbotryaceae</taxon>
        <taxon>Microbotryum</taxon>
    </lineage>
</organism>